<dbReference type="Proteomes" id="UP001596250">
    <property type="component" value="Unassembled WGS sequence"/>
</dbReference>
<dbReference type="EMBL" id="JBHSQV010000010">
    <property type="protein sequence ID" value="MFC5985184.1"/>
    <property type="molecule type" value="Genomic_DNA"/>
</dbReference>
<comment type="caution">
    <text evidence="3">The sequence shown here is derived from an EMBL/GenBank/DDBJ whole genome shotgun (WGS) entry which is preliminary data.</text>
</comment>
<dbReference type="RefSeq" id="WP_379891775.1">
    <property type="nucleotide sequence ID" value="NZ_CBCSCT010000003.1"/>
</dbReference>
<evidence type="ECO:0000259" key="2">
    <source>
        <dbReference type="Pfam" id="PF00437"/>
    </source>
</evidence>
<dbReference type="InterPro" id="IPR001482">
    <property type="entry name" value="T2SS/T4SS_dom"/>
</dbReference>
<reference evidence="4" key="1">
    <citation type="journal article" date="2019" name="Int. J. Syst. Evol. Microbiol.">
        <title>The Global Catalogue of Microorganisms (GCM) 10K type strain sequencing project: providing services to taxonomists for standard genome sequencing and annotation.</title>
        <authorList>
            <consortium name="The Broad Institute Genomics Platform"/>
            <consortium name="The Broad Institute Genome Sequencing Center for Infectious Disease"/>
            <person name="Wu L."/>
            <person name="Ma J."/>
        </authorList>
    </citation>
    <scope>NUCLEOTIDE SEQUENCE [LARGE SCALE GENOMIC DNA]</scope>
    <source>
        <strain evidence="4">CCM 8749</strain>
    </source>
</reference>
<dbReference type="InterPro" id="IPR050921">
    <property type="entry name" value="T4SS_GSP_E_ATPase"/>
</dbReference>
<dbReference type="Gene3D" id="3.30.450.380">
    <property type="match status" value="1"/>
</dbReference>
<keyword evidence="4" id="KW-1185">Reference proteome</keyword>
<dbReference type="PANTHER" id="PTHR30486:SF6">
    <property type="entry name" value="TYPE IV PILUS RETRACTATION ATPASE PILT"/>
    <property type="match status" value="1"/>
</dbReference>
<evidence type="ECO:0000313" key="4">
    <source>
        <dbReference type="Proteomes" id="UP001596250"/>
    </source>
</evidence>
<accession>A0ABW1IJG9</accession>
<gene>
    <name evidence="3" type="ORF">ACFPXP_01695</name>
</gene>
<dbReference type="SUPFAM" id="SSF52540">
    <property type="entry name" value="P-loop containing nucleoside triphosphate hydrolases"/>
    <property type="match status" value="1"/>
</dbReference>
<evidence type="ECO:0000256" key="1">
    <source>
        <dbReference type="ARBA" id="ARBA00006611"/>
    </source>
</evidence>
<dbReference type="Gene3D" id="3.40.50.300">
    <property type="entry name" value="P-loop containing nucleotide triphosphate hydrolases"/>
    <property type="match status" value="1"/>
</dbReference>
<protein>
    <submittedName>
        <fullName evidence="3">ATPase, T2SS/T4P/T4SS family</fullName>
    </submittedName>
</protein>
<comment type="similarity">
    <text evidence="1">Belongs to the GSP E family.</text>
</comment>
<evidence type="ECO:0000313" key="3">
    <source>
        <dbReference type="EMBL" id="MFC5985184.1"/>
    </source>
</evidence>
<dbReference type="InterPro" id="IPR027417">
    <property type="entry name" value="P-loop_NTPase"/>
</dbReference>
<dbReference type="Pfam" id="PF00437">
    <property type="entry name" value="T2SSE"/>
    <property type="match status" value="1"/>
</dbReference>
<dbReference type="PANTHER" id="PTHR30486">
    <property type="entry name" value="TWITCHING MOTILITY PROTEIN PILT"/>
    <property type="match status" value="1"/>
</dbReference>
<proteinExistence type="inferred from homology"/>
<feature type="domain" description="Bacterial type II secretion system protein E" evidence="2">
    <location>
        <begin position="210"/>
        <end position="395"/>
    </location>
</feature>
<sequence>MSQEEHPSRFSVAEYVRGLQNEKSEANVTAGSADLEKGEAFRELAEMIRAELVDSKGKSEEEKTAHTELLNRAVLGYPAARQHILHMIEELLLSKRMFLQKNLLGTSDYKRTAEDLFAELVGMNVLEAVLKRREGLEEIQVVGTKIYEVRNGYAHRSEYTFQRIEEVERIQQNLVLFNNDRFSPRKRWAEVSFVDGSRVTLTGYGYTREPTITIRFYPLQHFSLSSLADERYGTLDQKMLTLMKALIRSYFNFIIIGATNSGKTHLMKAMIREMKDDERIVTIESRSELMLSRDFPHKNIVEYEVEEDDPEHDSKRAFKLALRQSPKRIIHAEIRDEDANTYVRACTRGHDGSMTTVHANTLEDVPDVITDMCMLDRRGMDPNRLRKRVAAYVAQIGVEMGIVGHQRKVLRMVEYECVSEHIHVRELAYFSYEEGIWKQNESLSAAAIQRIAKHHPDSIERLRALGWCE</sequence>
<name>A0ABW1IJG9_9BACL</name>
<organism evidence="3 4">
    <name type="scientific">Marinicrinis lubricantis</name>
    <dbReference type="NCBI Taxonomy" id="2086470"/>
    <lineage>
        <taxon>Bacteria</taxon>
        <taxon>Bacillati</taxon>
        <taxon>Bacillota</taxon>
        <taxon>Bacilli</taxon>
        <taxon>Bacillales</taxon>
        <taxon>Paenibacillaceae</taxon>
    </lineage>
</organism>